<comment type="caution">
    <text evidence="1">The sequence shown here is derived from an EMBL/GenBank/DDBJ whole genome shotgun (WGS) entry which is preliminary data.</text>
</comment>
<evidence type="ECO:0000313" key="1">
    <source>
        <dbReference type="EMBL" id="KGB98416.1"/>
    </source>
</evidence>
<dbReference type="Proteomes" id="UP000029575">
    <property type="component" value="Unassembled WGS sequence"/>
</dbReference>
<sequence length="66" mass="7618">MHFWILVEALQDPIHRVLKFRIVSNGDAEFARHQHFNGHAHKLTLIVDTGHTQFGDPVPNCIAHPW</sequence>
<dbReference type="EMBL" id="JPGD01000005">
    <property type="protein sequence ID" value="KGB98416.1"/>
    <property type="molecule type" value="Genomic_DNA"/>
</dbReference>
<reference evidence="1 2" key="1">
    <citation type="submission" date="2014-06" db="EMBL/GenBank/DDBJ databases">
        <authorList>
            <person name="Bishop-Lilly K.A."/>
            <person name="Broomall S.M."/>
            <person name="Chain P.S."/>
            <person name="Chertkov O."/>
            <person name="Coyne S.R."/>
            <person name="Daligault H.E."/>
            <person name="Davenport K.W."/>
            <person name="Erkkila T."/>
            <person name="Frey K.G."/>
            <person name="Gibbons H.S."/>
            <person name="Gu W."/>
            <person name="Jaissle J."/>
            <person name="Johnson S.L."/>
            <person name="Koroleva G.I."/>
            <person name="Ladner J.T."/>
            <person name="Lo C.-C."/>
            <person name="Minogue T.D."/>
            <person name="Munk C."/>
            <person name="Palacios G.F."/>
            <person name="Redden C.L."/>
            <person name="Rosenzweig C.N."/>
            <person name="Scholz M.B."/>
            <person name="Teshima H."/>
            <person name="Xu Y."/>
        </authorList>
    </citation>
    <scope>NUCLEOTIDE SEQUENCE [LARGE SCALE GENOMIC DNA]</scope>
    <source>
        <strain evidence="1 2">DWS 37UF10B-2</strain>
    </source>
</reference>
<dbReference type="AlphaFoldDB" id="A0AA88Z0Y1"/>
<proteinExistence type="predicted"/>
<protein>
    <submittedName>
        <fullName evidence="1">Uncharacterized protein</fullName>
    </submittedName>
</protein>
<organism evidence="1 2">
    <name type="scientific">Burkholderia cepacia</name>
    <name type="common">Pseudomonas cepacia</name>
    <dbReference type="NCBI Taxonomy" id="292"/>
    <lineage>
        <taxon>Bacteria</taxon>
        <taxon>Pseudomonadati</taxon>
        <taxon>Pseudomonadota</taxon>
        <taxon>Betaproteobacteria</taxon>
        <taxon>Burkholderiales</taxon>
        <taxon>Burkholderiaceae</taxon>
        <taxon>Burkholderia</taxon>
        <taxon>Burkholderia cepacia complex</taxon>
    </lineage>
</organism>
<evidence type="ECO:0000313" key="2">
    <source>
        <dbReference type="Proteomes" id="UP000029575"/>
    </source>
</evidence>
<name>A0AA88Z0Y1_BURCE</name>
<gene>
    <name evidence="1" type="ORF">DM43_3065</name>
</gene>
<accession>A0AA88Z0Y1</accession>